<dbReference type="EMBL" id="BSNI01000002">
    <property type="protein sequence ID" value="GLQ18902.1"/>
    <property type="molecule type" value="Genomic_DNA"/>
</dbReference>
<dbReference type="PANTHER" id="PTHR13774:SF32">
    <property type="entry name" value="ANTISENSE-ENHANCING SEQUENCE 1"/>
    <property type="match status" value="1"/>
</dbReference>
<evidence type="ECO:0000256" key="1">
    <source>
        <dbReference type="ARBA" id="ARBA00008270"/>
    </source>
</evidence>
<dbReference type="Gene3D" id="3.10.310.10">
    <property type="entry name" value="Diaminopimelate Epimerase, Chain A, domain 1"/>
    <property type="match status" value="2"/>
</dbReference>
<keyword evidence="3" id="KW-1185">Reference proteome</keyword>
<dbReference type="SUPFAM" id="SSF54506">
    <property type="entry name" value="Diaminopimelate epimerase-like"/>
    <property type="match status" value="1"/>
</dbReference>
<gene>
    <name evidence="2" type="ORF">GCM10007879_31510</name>
</gene>
<dbReference type="Pfam" id="PF02567">
    <property type="entry name" value="PhzC-PhzF"/>
    <property type="match status" value="1"/>
</dbReference>
<dbReference type="Proteomes" id="UP001161405">
    <property type="component" value="Unassembled WGS sequence"/>
</dbReference>
<dbReference type="NCBIfam" id="TIGR00654">
    <property type="entry name" value="PhzF_family"/>
    <property type="match status" value="1"/>
</dbReference>
<comment type="caution">
    <text evidence="2">The sequence shown here is derived from an EMBL/GenBank/DDBJ whole genome shotgun (WGS) entry which is preliminary data.</text>
</comment>
<sequence length="329" mass="35618">MITCDDRINDIDTERVPGAKRGALLRNAGGNMQLPYTILDVFTKKRLEGNPLAVVFDADNMQTEQMQNIAKEFNLSETVFVCSPKNERHVANLRIFTPSEELPFAGHPTVGAAVLLGLRQRITAVRLEEKVGTIVAITERINKVSGHARFSLPKLPERLGDAPANEDIAKTLGLDVAQIGCGAMQPAVYSAGVPFVLVPVQDREALANIKLERRGWSGVYEGQSKEVYAYTPIDAIRAPKFAARCFVHLGDLREDPATGSAAAALCGLLSDLHFTHDGLIDFVVEQGQDMGRPSIIEAQVKRDDGVLTHAGIGGNAIVLAEGTLMLPEE</sequence>
<dbReference type="PIRSF" id="PIRSF016184">
    <property type="entry name" value="PhzC_PhzF"/>
    <property type="match status" value="1"/>
</dbReference>
<reference evidence="2" key="1">
    <citation type="journal article" date="2014" name="Int. J. Syst. Evol. Microbiol.">
        <title>Complete genome of a new Firmicutes species belonging to the dominant human colonic microbiota ('Ruminococcus bicirculans') reveals two chromosomes and a selective capacity to utilize plant glucans.</title>
        <authorList>
            <consortium name="NISC Comparative Sequencing Program"/>
            <person name="Wegmann U."/>
            <person name="Louis P."/>
            <person name="Goesmann A."/>
            <person name="Henrissat B."/>
            <person name="Duncan S.H."/>
            <person name="Flint H.J."/>
        </authorList>
    </citation>
    <scope>NUCLEOTIDE SEQUENCE</scope>
    <source>
        <strain evidence="2">NBRC 107169</strain>
    </source>
</reference>
<name>A0ABQ5UW52_9HYPH</name>
<evidence type="ECO:0000313" key="3">
    <source>
        <dbReference type="Proteomes" id="UP001161405"/>
    </source>
</evidence>
<organism evidence="2 3">
    <name type="scientific">Maritalea porphyrae</name>
    <dbReference type="NCBI Taxonomy" id="880732"/>
    <lineage>
        <taxon>Bacteria</taxon>
        <taxon>Pseudomonadati</taxon>
        <taxon>Pseudomonadota</taxon>
        <taxon>Alphaproteobacteria</taxon>
        <taxon>Hyphomicrobiales</taxon>
        <taxon>Devosiaceae</taxon>
        <taxon>Maritalea</taxon>
    </lineage>
</organism>
<dbReference type="InterPro" id="IPR003719">
    <property type="entry name" value="Phenazine_PhzF-like"/>
</dbReference>
<proteinExistence type="inferred from homology"/>
<dbReference type="PANTHER" id="PTHR13774">
    <property type="entry name" value="PHENAZINE BIOSYNTHESIS PROTEIN"/>
    <property type="match status" value="1"/>
</dbReference>
<protein>
    <submittedName>
        <fullName evidence="2">Phenazine biosynthesis protein PhzF</fullName>
    </submittedName>
</protein>
<accession>A0ABQ5UW52</accession>
<comment type="similarity">
    <text evidence="1">Belongs to the PhzF family.</text>
</comment>
<reference evidence="2" key="2">
    <citation type="submission" date="2023-01" db="EMBL/GenBank/DDBJ databases">
        <title>Draft genome sequence of Maritalea porphyrae strain NBRC 107169.</title>
        <authorList>
            <person name="Sun Q."/>
            <person name="Mori K."/>
        </authorList>
    </citation>
    <scope>NUCLEOTIDE SEQUENCE</scope>
    <source>
        <strain evidence="2">NBRC 107169</strain>
    </source>
</reference>
<evidence type="ECO:0000313" key="2">
    <source>
        <dbReference type="EMBL" id="GLQ18902.1"/>
    </source>
</evidence>